<gene>
    <name evidence="4" type="ORF">CINCED_3A001295</name>
</gene>
<dbReference type="SMART" id="SM01057">
    <property type="entry name" value="Carb_anhydrase"/>
    <property type="match status" value="1"/>
</dbReference>
<protein>
    <submittedName>
        <fullName evidence="4">Alpha carbonic anhydrase</fullName>
    </submittedName>
</protein>
<proteinExistence type="inferred from homology"/>
<accession>A0A5E4N5I6</accession>
<dbReference type="InterPro" id="IPR036398">
    <property type="entry name" value="CA_dom_sf"/>
</dbReference>
<name>A0A5E4N5I6_9HEMI</name>
<feature type="compositionally biased region" description="Polar residues" evidence="2">
    <location>
        <begin position="321"/>
        <end position="337"/>
    </location>
</feature>
<feature type="domain" description="Alpha-carbonic anhydrase" evidence="3">
    <location>
        <begin position="1"/>
        <end position="267"/>
    </location>
</feature>
<dbReference type="GO" id="GO:0004089">
    <property type="term" value="F:carbonate dehydratase activity"/>
    <property type="evidence" value="ECO:0007669"/>
    <property type="project" value="InterPro"/>
</dbReference>
<evidence type="ECO:0000313" key="5">
    <source>
        <dbReference type="Proteomes" id="UP000325440"/>
    </source>
</evidence>
<feature type="region of interest" description="Disordered" evidence="2">
    <location>
        <begin position="354"/>
        <end position="374"/>
    </location>
</feature>
<evidence type="ECO:0000256" key="1">
    <source>
        <dbReference type="ARBA" id="ARBA00010718"/>
    </source>
</evidence>
<feature type="region of interest" description="Disordered" evidence="2">
    <location>
        <begin position="314"/>
        <end position="337"/>
    </location>
</feature>
<comment type="similarity">
    <text evidence="1">Belongs to the alpha-carbonic anhydrase family.</text>
</comment>
<keyword evidence="5" id="KW-1185">Reference proteome</keyword>
<organism evidence="4 5">
    <name type="scientific">Cinara cedri</name>
    <dbReference type="NCBI Taxonomy" id="506608"/>
    <lineage>
        <taxon>Eukaryota</taxon>
        <taxon>Metazoa</taxon>
        <taxon>Ecdysozoa</taxon>
        <taxon>Arthropoda</taxon>
        <taxon>Hexapoda</taxon>
        <taxon>Insecta</taxon>
        <taxon>Pterygota</taxon>
        <taxon>Neoptera</taxon>
        <taxon>Paraneoptera</taxon>
        <taxon>Hemiptera</taxon>
        <taxon>Sternorrhyncha</taxon>
        <taxon>Aphidomorpha</taxon>
        <taxon>Aphidoidea</taxon>
        <taxon>Aphididae</taxon>
        <taxon>Lachninae</taxon>
        <taxon>Cinara</taxon>
    </lineage>
</organism>
<evidence type="ECO:0000313" key="4">
    <source>
        <dbReference type="EMBL" id="VVC39181.1"/>
    </source>
</evidence>
<dbReference type="PANTHER" id="PTHR18952:SF233">
    <property type="entry name" value="CARBONIC ANHYDRASE 14"/>
    <property type="match status" value="1"/>
</dbReference>
<reference evidence="4 5" key="1">
    <citation type="submission" date="2019-08" db="EMBL/GenBank/DDBJ databases">
        <authorList>
            <person name="Alioto T."/>
            <person name="Alioto T."/>
            <person name="Gomez Garrido J."/>
        </authorList>
    </citation>
    <scope>NUCLEOTIDE SEQUENCE [LARGE SCALE GENOMIC DNA]</scope>
</reference>
<dbReference type="AlphaFoldDB" id="A0A5E4N5I6"/>
<dbReference type="PROSITE" id="PS51144">
    <property type="entry name" value="ALPHA_CA_2"/>
    <property type="match status" value="1"/>
</dbReference>
<dbReference type="Proteomes" id="UP000325440">
    <property type="component" value="Unassembled WGS sequence"/>
</dbReference>
<dbReference type="OrthoDB" id="6628217at2759"/>
<dbReference type="Pfam" id="PF00194">
    <property type="entry name" value="Carb_anhydrase"/>
    <property type="match status" value="1"/>
</dbReference>
<dbReference type="PANTHER" id="PTHR18952">
    <property type="entry name" value="CARBONIC ANHYDRASE"/>
    <property type="match status" value="1"/>
</dbReference>
<dbReference type="EMBL" id="CABPRJ010001894">
    <property type="protein sequence ID" value="VVC39181.1"/>
    <property type="molecule type" value="Genomic_DNA"/>
</dbReference>
<dbReference type="InterPro" id="IPR001148">
    <property type="entry name" value="CA_dom"/>
</dbReference>
<dbReference type="GO" id="GO:0005737">
    <property type="term" value="C:cytoplasm"/>
    <property type="evidence" value="ECO:0007669"/>
    <property type="project" value="TreeGrafter"/>
</dbReference>
<sequence length="454" mass="51774">MTDTKTESDNLSINTWLEEHTRTINLDDGIFDSYPLDIGLADLKSMRSPPLMWSDFDQTPSDMTILNTGSTLDIQTEFDGKRPVLTGSVLPCPYEFRSYRFHWGAKNDEGGEHRVMGKQFPMEIHLVFHSVSQNLHTDEVLDDDNDNNMLILVYLCKLEPDENAILNDLVSNLENVKNPGDSTKIKSFSLCNLFDRKIEKYLMYLGRSDNNDNIKPILWMIIPKKVSISKSQLSIIRSLEWLGDKDITSNCQPRSGSLHRFKLYNVTSQADCAVEYLLKDLASGFKLPVSDNRDDRPEEEEQRQTTMIHFQERDDNIGPESPTTPTIDTMSSQDSENTICETDERVELVLEFRQDETDPQSTPPLPIISSPLSTDKKIHDEDTTLAKDTVICSIDSLLSDLSDSTIKTECSKDSGNRIELVKSRREGVRMNSTSLKREMYIKNKLQEQLNGQKK</sequence>
<dbReference type="SUPFAM" id="SSF51069">
    <property type="entry name" value="Carbonic anhydrase"/>
    <property type="match status" value="1"/>
</dbReference>
<dbReference type="InterPro" id="IPR023561">
    <property type="entry name" value="Carbonic_anhydrase_a-class"/>
</dbReference>
<dbReference type="Gene3D" id="3.10.200.10">
    <property type="entry name" value="Alpha carbonic anhydrase"/>
    <property type="match status" value="1"/>
</dbReference>
<evidence type="ECO:0000256" key="2">
    <source>
        <dbReference type="SAM" id="MobiDB-lite"/>
    </source>
</evidence>
<dbReference type="GO" id="GO:0008270">
    <property type="term" value="F:zinc ion binding"/>
    <property type="evidence" value="ECO:0007669"/>
    <property type="project" value="InterPro"/>
</dbReference>
<evidence type="ECO:0000259" key="3">
    <source>
        <dbReference type="PROSITE" id="PS51144"/>
    </source>
</evidence>